<comment type="caution">
    <text evidence="11">The sequence shown here is derived from an EMBL/GenBank/DDBJ whole genome shotgun (WGS) entry which is preliminary data.</text>
</comment>
<evidence type="ECO:0000256" key="7">
    <source>
        <dbReference type="ARBA" id="ARBA00023315"/>
    </source>
</evidence>
<evidence type="ECO:0000256" key="9">
    <source>
        <dbReference type="SAM" id="Phobius"/>
    </source>
</evidence>
<comment type="subcellular location">
    <subcellularLocation>
        <location evidence="1">Membrane</location>
    </subcellularLocation>
</comment>
<feature type="region of interest" description="Disordered" evidence="8">
    <location>
        <begin position="266"/>
        <end position="303"/>
    </location>
</feature>
<gene>
    <name evidence="11" type="ORF">EV664_113110</name>
</gene>
<dbReference type="PANTHER" id="PTHR23063:SF52">
    <property type="entry name" value="LYSOPHOSPHATIDYLCHOLINE ACYLTRANSFERASE"/>
    <property type="match status" value="1"/>
</dbReference>
<keyword evidence="5" id="KW-0443">Lipid metabolism</keyword>
<evidence type="ECO:0000256" key="2">
    <source>
        <dbReference type="ARBA" id="ARBA00022679"/>
    </source>
</evidence>
<dbReference type="SUPFAM" id="SSF69593">
    <property type="entry name" value="Glycerol-3-phosphate (1)-acyltransferase"/>
    <property type="match status" value="1"/>
</dbReference>
<dbReference type="EMBL" id="SNWD01000013">
    <property type="protein sequence ID" value="TDN79332.1"/>
    <property type="molecule type" value="Genomic_DNA"/>
</dbReference>
<name>A0A4R6FDT2_9SPHN</name>
<proteinExistence type="predicted"/>
<dbReference type="PANTHER" id="PTHR23063">
    <property type="entry name" value="PHOSPHOLIPID ACYLTRANSFERASE"/>
    <property type="match status" value="1"/>
</dbReference>
<evidence type="ECO:0000256" key="1">
    <source>
        <dbReference type="ARBA" id="ARBA00004370"/>
    </source>
</evidence>
<protein>
    <submittedName>
        <fullName evidence="11">Lyso-ornithine lipid acyltransferase</fullName>
    </submittedName>
</protein>
<dbReference type="OrthoDB" id="9806880at2"/>
<evidence type="ECO:0000313" key="12">
    <source>
        <dbReference type="Proteomes" id="UP000295493"/>
    </source>
</evidence>
<evidence type="ECO:0000256" key="3">
    <source>
        <dbReference type="ARBA" id="ARBA00022692"/>
    </source>
</evidence>
<keyword evidence="6 9" id="KW-0472">Membrane</keyword>
<keyword evidence="3 9" id="KW-0812">Transmembrane</keyword>
<dbReference type="InterPro" id="IPR002123">
    <property type="entry name" value="Plipid/glycerol_acylTrfase"/>
</dbReference>
<keyword evidence="12" id="KW-1185">Reference proteome</keyword>
<keyword evidence="4 9" id="KW-1133">Transmembrane helix</keyword>
<reference evidence="11 12" key="1">
    <citation type="submission" date="2019-03" db="EMBL/GenBank/DDBJ databases">
        <title>Genomic Encyclopedia of Type Strains, Phase IV (KMG-IV): sequencing the most valuable type-strain genomes for metagenomic binning, comparative biology and taxonomic classification.</title>
        <authorList>
            <person name="Goeker M."/>
        </authorList>
    </citation>
    <scope>NUCLEOTIDE SEQUENCE [LARGE SCALE GENOMIC DNA]</scope>
    <source>
        <strain evidence="11 12">DSM 25059</strain>
    </source>
</reference>
<dbReference type="SMART" id="SM00563">
    <property type="entry name" value="PlsC"/>
    <property type="match status" value="1"/>
</dbReference>
<evidence type="ECO:0000256" key="6">
    <source>
        <dbReference type="ARBA" id="ARBA00023136"/>
    </source>
</evidence>
<dbReference type="GO" id="GO:0006629">
    <property type="term" value="P:lipid metabolic process"/>
    <property type="evidence" value="ECO:0007669"/>
    <property type="project" value="UniProtKB-KW"/>
</dbReference>
<feature type="compositionally biased region" description="Basic and acidic residues" evidence="8">
    <location>
        <begin position="282"/>
        <end position="303"/>
    </location>
</feature>
<keyword evidence="2 11" id="KW-0808">Transferase</keyword>
<feature type="domain" description="Phospholipid/glycerol acyltransferase" evidence="10">
    <location>
        <begin position="87"/>
        <end position="201"/>
    </location>
</feature>
<evidence type="ECO:0000256" key="8">
    <source>
        <dbReference type="SAM" id="MobiDB-lite"/>
    </source>
</evidence>
<sequence length="303" mass="33385">MGSRSTARAERLAAAAGHPPHHSAIARIRLAMRVAMMLLCAIVCIPLHYLFRLLRFPSPWPKYFLAACARISGARVSRVGTPLKRDVFYISNHIGWIDILAIAGTSGSAFVSKAEIRDAPVVGWLATLNRTVFVSREQRLRVADQINQLREAFADNWAVTVFPEGTTTDGASLLPFKSPLLKVLEPPPPGVLVQPILLAYDARGRDLAWIGDETGKDNAIRVLSRAGSFGLRVVFLDPFDPHDFPGRKNIAAEAKRRISEAFEARTGAPPDDFIGHDWWAGRTDDPARWPDGVQRRSEDPPAA</sequence>
<dbReference type="GO" id="GO:0016020">
    <property type="term" value="C:membrane"/>
    <property type="evidence" value="ECO:0007669"/>
    <property type="project" value="UniProtKB-SubCell"/>
</dbReference>
<accession>A0A4R6FDT2</accession>
<dbReference type="GO" id="GO:0016746">
    <property type="term" value="F:acyltransferase activity"/>
    <property type="evidence" value="ECO:0007669"/>
    <property type="project" value="UniProtKB-KW"/>
</dbReference>
<dbReference type="RefSeq" id="WP_133496683.1">
    <property type="nucleotide sequence ID" value="NZ_BMLU01000012.1"/>
</dbReference>
<feature type="transmembrane region" description="Helical" evidence="9">
    <location>
        <begin position="30"/>
        <end position="51"/>
    </location>
</feature>
<dbReference type="CDD" id="cd07989">
    <property type="entry name" value="LPLAT_AGPAT-like"/>
    <property type="match status" value="1"/>
</dbReference>
<evidence type="ECO:0000256" key="5">
    <source>
        <dbReference type="ARBA" id="ARBA00023098"/>
    </source>
</evidence>
<evidence type="ECO:0000259" key="10">
    <source>
        <dbReference type="SMART" id="SM00563"/>
    </source>
</evidence>
<organism evidence="11 12">
    <name type="scientific">Stakelama pacifica</name>
    <dbReference type="NCBI Taxonomy" id="517720"/>
    <lineage>
        <taxon>Bacteria</taxon>
        <taxon>Pseudomonadati</taxon>
        <taxon>Pseudomonadota</taxon>
        <taxon>Alphaproteobacteria</taxon>
        <taxon>Sphingomonadales</taxon>
        <taxon>Sphingomonadaceae</taxon>
        <taxon>Stakelama</taxon>
    </lineage>
</organism>
<dbReference type="Proteomes" id="UP000295493">
    <property type="component" value="Unassembled WGS sequence"/>
</dbReference>
<evidence type="ECO:0000256" key="4">
    <source>
        <dbReference type="ARBA" id="ARBA00022989"/>
    </source>
</evidence>
<keyword evidence="7 11" id="KW-0012">Acyltransferase</keyword>
<dbReference type="Pfam" id="PF01553">
    <property type="entry name" value="Acyltransferase"/>
    <property type="match status" value="1"/>
</dbReference>
<dbReference type="AlphaFoldDB" id="A0A4R6FDT2"/>
<evidence type="ECO:0000313" key="11">
    <source>
        <dbReference type="EMBL" id="TDN79332.1"/>
    </source>
</evidence>